<evidence type="ECO:0000256" key="1">
    <source>
        <dbReference type="ARBA" id="ARBA00022884"/>
    </source>
</evidence>
<dbReference type="PANTHER" id="PTHR40065:SF3">
    <property type="entry name" value="RNA-BINDING PROTEIN YHBY"/>
    <property type="match status" value="1"/>
</dbReference>
<dbReference type="Proteomes" id="UP000273143">
    <property type="component" value="Chromosome"/>
</dbReference>
<keyword evidence="5" id="KW-1185">Reference proteome</keyword>
<dbReference type="AlphaFoldDB" id="A0A3Q9JLQ5"/>
<organism evidence="4 5">
    <name type="scientific">Entomomonas moraniae</name>
    <dbReference type="NCBI Taxonomy" id="2213226"/>
    <lineage>
        <taxon>Bacteria</taxon>
        <taxon>Pseudomonadati</taxon>
        <taxon>Pseudomonadota</taxon>
        <taxon>Gammaproteobacteria</taxon>
        <taxon>Pseudomonadales</taxon>
        <taxon>Pseudomonadaceae</taxon>
        <taxon>Entomomonas</taxon>
    </lineage>
</organism>
<proteinExistence type="predicted"/>
<accession>A0A3Q9JLQ5</accession>
<keyword evidence="1 2" id="KW-0694">RNA-binding</keyword>
<reference evidence="5" key="1">
    <citation type="submission" date="2018-06" db="EMBL/GenBank/DDBJ databases">
        <title>Complete genome of Pseudomonas insecticola strain QZS01.</title>
        <authorList>
            <person name="Wang J."/>
            <person name="Su Q."/>
        </authorList>
    </citation>
    <scope>NUCLEOTIDE SEQUENCE [LARGE SCALE GENOMIC DNA]</scope>
    <source>
        <strain evidence="5">QZS01</strain>
    </source>
</reference>
<feature type="domain" description="CRM" evidence="3">
    <location>
        <begin position="1"/>
        <end position="97"/>
    </location>
</feature>
<dbReference type="PANTHER" id="PTHR40065">
    <property type="entry name" value="RNA-BINDING PROTEIN YHBY"/>
    <property type="match status" value="1"/>
</dbReference>
<dbReference type="EMBL" id="CP029822">
    <property type="protein sequence ID" value="AZS50708.1"/>
    <property type="molecule type" value="Genomic_DNA"/>
</dbReference>
<sequence length="105" mass="11842">MSVNQQQKKNFQVIGHHLKPIVIIAKNGLSDGVISELERALTDHELIKIKLAVTTPEDRKLLSEEIIKLTGCEIIQNIGKTALIYKKAAKPNRKLSNILRHQEIL</sequence>
<dbReference type="SUPFAM" id="SSF75471">
    <property type="entry name" value="YhbY-like"/>
    <property type="match status" value="1"/>
</dbReference>
<evidence type="ECO:0000313" key="4">
    <source>
        <dbReference type="EMBL" id="AZS50708.1"/>
    </source>
</evidence>
<protein>
    <submittedName>
        <fullName evidence="4">YhbY family RNA-binding protein</fullName>
    </submittedName>
</protein>
<gene>
    <name evidence="4" type="ORF">DM558_07905</name>
</gene>
<dbReference type="InterPro" id="IPR051925">
    <property type="entry name" value="RNA-binding_domain"/>
</dbReference>
<evidence type="ECO:0000256" key="2">
    <source>
        <dbReference type="PROSITE-ProRule" id="PRU00626"/>
    </source>
</evidence>
<dbReference type="SMART" id="SM01103">
    <property type="entry name" value="CRS1_YhbY"/>
    <property type="match status" value="1"/>
</dbReference>
<dbReference type="Pfam" id="PF01985">
    <property type="entry name" value="CRS1_YhbY"/>
    <property type="match status" value="1"/>
</dbReference>
<name>A0A3Q9JLQ5_9GAMM</name>
<dbReference type="GO" id="GO:0003723">
    <property type="term" value="F:RNA binding"/>
    <property type="evidence" value="ECO:0007669"/>
    <property type="project" value="UniProtKB-UniRule"/>
</dbReference>
<evidence type="ECO:0000259" key="3">
    <source>
        <dbReference type="PROSITE" id="PS51295"/>
    </source>
</evidence>
<dbReference type="RefSeq" id="WP_127163259.1">
    <property type="nucleotide sequence ID" value="NZ_CP029822.1"/>
</dbReference>
<dbReference type="InterPro" id="IPR035920">
    <property type="entry name" value="YhbY-like_sf"/>
</dbReference>
<dbReference type="Gene3D" id="3.30.110.60">
    <property type="entry name" value="YhbY-like"/>
    <property type="match status" value="1"/>
</dbReference>
<dbReference type="KEGG" id="emo:DM558_07905"/>
<evidence type="ECO:0000313" key="5">
    <source>
        <dbReference type="Proteomes" id="UP000273143"/>
    </source>
</evidence>
<dbReference type="InterPro" id="IPR001890">
    <property type="entry name" value="RNA-binding_CRM"/>
</dbReference>
<dbReference type="PROSITE" id="PS51295">
    <property type="entry name" value="CRM"/>
    <property type="match status" value="1"/>
</dbReference>